<evidence type="ECO:0000259" key="13">
    <source>
        <dbReference type="PROSITE" id="PS50013"/>
    </source>
</evidence>
<dbReference type="OrthoDB" id="1744105at2759"/>
<keyword evidence="2" id="KW-0479">Metal-binding</keyword>
<reference evidence="15 16" key="1">
    <citation type="submission" date="2020-12" db="EMBL/GenBank/DDBJ databases">
        <title>Concerted genomic and epigenomic changes stabilize Arabidopsis allopolyploids.</title>
        <authorList>
            <person name="Chen Z."/>
        </authorList>
    </citation>
    <scope>NUCLEOTIDE SEQUENCE [LARGE SCALE GENOMIC DNA]</scope>
    <source>
        <strain evidence="15">As9502</strain>
        <tissue evidence="15">Leaf</tissue>
    </source>
</reference>
<gene>
    <name evidence="15" type="ORF">ISN44_Un130g000110</name>
</gene>
<keyword evidence="9" id="KW-0238">DNA-binding</keyword>
<dbReference type="FunFam" id="3.30.70.270:FF:000020">
    <property type="entry name" value="Transposon Tf2-6 polyprotein-like Protein"/>
    <property type="match status" value="1"/>
</dbReference>
<dbReference type="GO" id="GO:0046872">
    <property type="term" value="F:metal ion binding"/>
    <property type="evidence" value="ECO:0007669"/>
    <property type="project" value="UniProtKB-KW"/>
</dbReference>
<feature type="domain" description="Chromo" evidence="13">
    <location>
        <begin position="534"/>
        <end position="576"/>
    </location>
</feature>
<dbReference type="InterPro" id="IPR056924">
    <property type="entry name" value="SH3_Tf2-1"/>
</dbReference>
<evidence type="ECO:0000256" key="3">
    <source>
        <dbReference type="ARBA" id="ARBA00022750"/>
    </source>
</evidence>
<dbReference type="Pfam" id="PF00385">
    <property type="entry name" value="Chromo"/>
    <property type="match status" value="1"/>
</dbReference>
<dbReference type="InterPro" id="IPR041588">
    <property type="entry name" value="Integrase_H2C2"/>
</dbReference>
<dbReference type="GO" id="GO:0003677">
    <property type="term" value="F:DNA binding"/>
    <property type="evidence" value="ECO:0007669"/>
    <property type="project" value="UniProtKB-KW"/>
</dbReference>
<dbReference type="GO" id="GO:0015074">
    <property type="term" value="P:DNA integration"/>
    <property type="evidence" value="ECO:0007669"/>
    <property type="project" value="UniProtKB-KW"/>
</dbReference>
<evidence type="ECO:0000256" key="4">
    <source>
        <dbReference type="ARBA" id="ARBA00022801"/>
    </source>
</evidence>
<evidence type="ECO:0000313" key="16">
    <source>
        <dbReference type="Proteomes" id="UP000694251"/>
    </source>
</evidence>
<evidence type="ECO:0000256" key="2">
    <source>
        <dbReference type="ARBA" id="ARBA00022723"/>
    </source>
</evidence>
<keyword evidence="6" id="KW-0229">DNA integration</keyword>
<dbReference type="GO" id="GO:0006310">
    <property type="term" value="P:DNA recombination"/>
    <property type="evidence" value="ECO:0007669"/>
    <property type="project" value="UniProtKB-KW"/>
</dbReference>
<dbReference type="PROSITE" id="PS50994">
    <property type="entry name" value="INTEGRASE"/>
    <property type="match status" value="1"/>
</dbReference>
<evidence type="ECO:0000256" key="6">
    <source>
        <dbReference type="ARBA" id="ARBA00022908"/>
    </source>
</evidence>
<dbReference type="InterPro" id="IPR050951">
    <property type="entry name" value="Retrovirus_Pol_polyprotein"/>
</dbReference>
<dbReference type="PANTHER" id="PTHR37984:SF5">
    <property type="entry name" value="PROTEIN NYNRIN-LIKE"/>
    <property type="match status" value="1"/>
</dbReference>
<keyword evidence="12" id="KW-0175">Coiled coil</keyword>
<evidence type="ECO:0000256" key="1">
    <source>
        <dbReference type="ARBA" id="ARBA00022670"/>
    </source>
</evidence>
<sequence>MVIWPQPKNITELRVFLGLTGYYRRFVAGYGKIARPLTSLLKKGSFEWSMEATAAFEKLKEVVTQLPTLALPDFGKPFTIETDASGEGIGAVLSQGKQPIAFISQALANLDREELQRHVLHDPVLYVIVGELEKGEGSADGYHIKVGTLYKEGRIVIPQDSPIIPKLLEMFHSSHTGGHGGVLKSFKRLTSEVYWKGMRKDLVEYIKGCQVCRQNKYSTLTPTCLLSPLPIPTQIWSNISLDFIEGLPLSKSFDVILVVVDRLSKYAHFIPLKHPFTTRTVAHVFLKEVVKHHGFPETMVSDRDKIFVSNFWSELFLAQGTTLHKSSAYHSQTDGHTEVLNRCLETYLRCFVSGKPKLWVQMLMWAEFWYNTSFHTAIQMTPFQTVYGREPPRFLRFGDVPTTNAQVEELLKERDALIKTLRENLQLAQARMPKSANKHRRELQFNQGDWVYLKLRPYMQSIVAQRRNKKLAPRFFGPYQVIQRIGKVAYKLQLPQGSAIHPVFHVSLLKQALPSCVQVQTLPEILNSNLEWETEPTSVLAIRDEATGDDQEVLIKWRGLPDCENTWEPLKRITNPFPLSHLVDKVTQIGEGIDKVATQGEVHQREVKLPRKRAPKKSTAAAANFSRGELTTVAAANFTRGELTTAFEKGWI</sequence>
<dbReference type="GO" id="GO:0004190">
    <property type="term" value="F:aspartic-type endopeptidase activity"/>
    <property type="evidence" value="ECO:0007669"/>
    <property type="project" value="UniProtKB-KW"/>
</dbReference>
<keyword evidence="5" id="KW-0460">Magnesium</keyword>
<dbReference type="AlphaFoldDB" id="A0A8T1XAN6"/>
<evidence type="ECO:0000256" key="9">
    <source>
        <dbReference type="ARBA" id="ARBA00023125"/>
    </source>
</evidence>
<name>A0A8T1XAN6_ARASU</name>
<evidence type="ECO:0000256" key="8">
    <source>
        <dbReference type="ARBA" id="ARBA00022932"/>
    </source>
</evidence>
<dbReference type="Pfam" id="PF24626">
    <property type="entry name" value="SH3_Tf2-1"/>
    <property type="match status" value="1"/>
</dbReference>
<dbReference type="Pfam" id="PF17919">
    <property type="entry name" value="RT_RNaseH_2"/>
    <property type="match status" value="1"/>
</dbReference>
<dbReference type="InterPro" id="IPR001584">
    <property type="entry name" value="Integrase_cat-core"/>
</dbReference>
<evidence type="ECO:0000256" key="12">
    <source>
        <dbReference type="SAM" id="Coils"/>
    </source>
</evidence>
<dbReference type="InterPro" id="IPR041577">
    <property type="entry name" value="RT_RNaseH_2"/>
</dbReference>
<evidence type="ECO:0000256" key="5">
    <source>
        <dbReference type="ARBA" id="ARBA00022842"/>
    </source>
</evidence>
<comment type="caution">
    <text evidence="15">The sequence shown here is derived from an EMBL/GenBank/DDBJ whole genome shotgun (WGS) entry which is preliminary data.</text>
</comment>
<keyword evidence="7" id="KW-0695">RNA-directed DNA polymerase</keyword>
<accession>A0A8T1XAN6</accession>
<keyword evidence="3" id="KW-0064">Aspartyl protease</keyword>
<proteinExistence type="predicted"/>
<dbReference type="GO" id="GO:0003964">
    <property type="term" value="F:RNA-directed DNA polymerase activity"/>
    <property type="evidence" value="ECO:0007669"/>
    <property type="project" value="UniProtKB-KW"/>
</dbReference>
<evidence type="ECO:0000313" key="15">
    <source>
        <dbReference type="EMBL" id="KAG7529654.1"/>
    </source>
</evidence>
<keyword evidence="16" id="KW-1185">Reference proteome</keyword>
<dbReference type="Proteomes" id="UP000694251">
    <property type="component" value="Unassembled WGS sequence"/>
</dbReference>
<protein>
    <submittedName>
        <fullName evidence="15">Ribonuclease H-like superfamily</fullName>
    </submittedName>
</protein>
<keyword evidence="4" id="KW-0378">Hydrolase</keyword>
<dbReference type="PANTHER" id="PTHR37984">
    <property type="entry name" value="PROTEIN CBG26694"/>
    <property type="match status" value="1"/>
</dbReference>
<dbReference type="SMART" id="SM00298">
    <property type="entry name" value="CHROMO"/>
    <property type="match status" value="1"/>
</dbReference>
<dbReference type="InterPro" id="IPR023780">
    <property type="entry name" value="Chromo_domain"/>
</dbReference>
<dbReference type="EMBL" id="JAEFBJ010000130">
    <property type="protein sequence ID" value="KAG7529654.1"/>
    <property type="molecule type" value="Genomic_DNA"/>
</dbReference>
<feature type="coiled-coil region" evidence="12">
    <location>
        <begin position="404"/>
        <end position="431"/>
    </location>
</feature>
<dbReference type="InterPro" id="IPR000953">
    <property type="entry name" value="Chromo/chromo_shadow_dom"/>
</dbReference>
<dbReference type="GO" id="GO:0003887">
    <property type="term" value="F:DNA-directed DNA polymerase activity"/>
    <property type="evidence" value="ECO:0007669"/>
    <property type="project" value="UniProtKB-KW"/>
</dbReference>
<evidence type="ECO:0000259" key="14">
    <source>
        <dbReference type="PROSITE" id="PS50994"/>
    </source>
</evidence>
<evidence type="ECO:0000256" key="11">
    <source>
        <dbReference type="ARBA" id="ARBA00023268"/>
    </source>
</evidence>
<keyword evidence="8" id="KW-0239">DNA-directed DNA polymerase</keyword>
<dbReference type="PROSITE" id="PS50013">
    <property type="entry name" value="CHROMO_2"/>
    <property type="match status" value="1"/>
</dbReference>
<keyword evidence="11" id="KW-0511">Multifunctional enzyme</keyword>
<keyword evidence="8" id="KW-0808">Transferase</keyword>
<keyword evidence="1" id="KW-0645">Protease</keyword>
<keyword evidence="10" id="KW-0233">DNA recombination</keyword>
<keyword evidence="8" id="KW-0548">Nucleotidyltransferase</keyword>
<evidence type="ECO:0000256" key="7">
    <source>
        <dbReference type="ARBA" id="ARBA00022918"/>
    </source>
</evidence>
<dbReference type="Pfam" id="PF17921">
    <property type="entry name" value="Integrase_H2C2"/>
    <property type="match status" value="1"/>
</dbReference>
<dbReference type="GO" id="GO:0006508">
    <property type="term" value="P:proteolysis"/>
    <property type="evidence" value="ECO:0007669"/>
    <property type="project" value="UniProtKB-KW"/>
</dbReference>
<feature type="domain" description="Integrase catalytic" evidence="14">
    <location>
        <begin position="226"/>
        <end position="390"/>
    </location>
</feature>
<evidence type="ECO:0000256" key="10">
    <source>
        <dbReference type="ARBA" id="ARBA00023172"/>
    </source>
</evidence>
<organism evidence="15 16">
    <name type="scientific">Arabidopsis suecica</name>
    <name type="common">Swedish thale-cress</name>
    <name type="synonym">Cardaminopsis suecica</name>
    <dbReference type="NCBI Taxonomy" id="45249"/>
    <lineage>
        <taxon>Eukaryota</taxon>
        <taxon>Viridiplantae</taxon>
        <taxon>Streptophyta</taxon>
        <taxon>Embryophyta</taxon>
        <taxon>Tracheophyta</taxon>
        <taxon>Spermatophyta</taxon>
        <taxon>Magnoliopsida</taxon>
        <taxon>eudicotyledons</taxon>
        <taxon>Gunneridae</taxon>
        <taxon>Pentapetalae</taxon>
        <taxon>rosids</taxon>
        <taxon>malvids</taxon>
        <taxon>Brassicales</taxon>
        <taxon>Brassicaceae</taxon>
        <taxon>Camelineae</taxon>
        <taxon>Arabidopsis</taxon>
    </lineage>
</organism>